<feature type="compositionally biased region" description="Acidic residues" evidence="1">
    <location>
        <begin position="67"/>
        <end position="77"/>
    </location>
</feature>
<dbReference type="EMBL" id="BLXT01005502">
    <property type="protein sequence ID" value="GFO23201.1"/>
    <property type="molecule type" value="Genomic_DNA"/>
</dbReference>
<sequence>MKVIEDAAGEKFQDERQGWEDTMLKHSENGKINVNTLTPPPSPTPGEHQSDDNDDERTKVRFNVEDNYGDDKEENMEGNEHTVNNSTNNASLFKLEGNEEMVLSGFEESNEVSSTCDLHPIFSLTDDNVNKCKDGGNVEGIVSFPQECQKKGQKRRAESGERRRGKRWHEKVTQATKDDVLTWLSRHSSKQIQREWILKSGGLPKSTAQTSQNHLESPHTGSAILEQNLVHDANCDSSNVSQHAEEVTGNPAAPRSTETLHSTEDFTYALDPPKFPRKLSASSYHSWKRRLLSRFSGGQPSKQSVWLNNDVKYSALPQSDIELLNFYPE</sequence>
<evidence type="ECO:0000313" key="3">
    <source>
        <dbReference type="Proteomes" id="UP000735302"/>
    </source>
</evidence>
<dbReference type="AlphaFoldDB" id="A0AAV4BIJ5"/>
<feature type="region of interest" description="Disordered" evidence="1">
    <location>
        <begin position="1"/>
        <end position="88"/>
    </location>
</feature>
<reference evidence="2 3" key="1">
    <citation type="journal article" date="2021" name="Elife">
        <title>Chloroplast acquisition without the gene transfer in kleptoplastic sea slugs, Plakobranchus ocellatus.</title>
        <authorList>
            <person name="Maeda T."/>
            <person name="Takahashi S."/>
            <person name="Yoshida T."/>
            <person name="Shimamura S."/>
            <person name="Takaki Y."/>
            <person name="Nagai Y."/>
            <person name="Toyoda A."/>
            <person name="Suzuki Y."/>
            <person name="Arimoto A."/>
            <person name="Ishii H."/>
            <person name="Satoh N."/>
            <person name="Nishiyama T."/>
            <person name="Hasebe M."/>
            <person name="Maruyama T."/>
            <person name="Minagawa J."/>
            <person name="Obokata J."/>
            <person name="Shigenobu S."/>
        </authorList>
    </citation>
    <scope>NUCLEOTIDE SEQUENCE [LARGE SCALE GENOMIC DNA]</scope>
</reference>
<gene>
    <name evidence="2" type="ORF">PoB_004970600</name>
</gene>
<dbReference type="Proteomes" id="UP000735302">
    <property type="component" value="Unassembled WGS sequence"/>
</dbReference>
<evidence type="ECO:0000313" key="2">
    <source>
        <dbReference type="EMBL" id="GFO23201.1"/>
    </source>
</evidence>
<feature type="region of interest" description="Disordered" evidence="1">
    <location>
        <begin position="239"/>
        <end position="258"/>
    </location>
</feature>
<accession>A0AAV4BIJ5</accession>
<organism evidence="2 3">
    <name type="scientific">Plakobranchus ocellatus</name>
    <dbReference type="NCBI Taxonomy" id="259542"/>
    <lineage>
        <taxon>Eukaryota</taxon>
        <taxon>Metazoa</taxon>
        <taxon>Spiralia</taxon>
        <taxon>Lophotrochozoa</taxon>
        <taxon>Mollusca</taxon>
        <taxon>Gastropoda</taxon>
        <taxon>Heterobranchia</taxon>
        <taxon>Euthyneura</taxon>
        <taxon>Panpulmonata</taxon>
        <taxon>Sacoglossa</taxon>
        <taxon>Placobranchoidea</taxon>
        <taxon>Plakobranchidae</taxon>
        <taxon>Plakobranchus</taxon>
    </lineage>
</organism>
<feature type="compositionally biased region" description="Basic and acidic residues" evidence="1">
    <location>
        <begin position="1"/>
        <end position="29"/>
    </location>
</feature>
<keyword evidence="3" id="KW-1185">Reference proteome</keyword>
<feature type="compositionally biased region" description="Basic and acidic residues" evidence="1">
    <location>
        <begin position="48"/>
        <end position="64"/>
    </location>
</feature>
<proteinExistence type="predicted"/>
<name>A0AAV4BIJ5_9GAST</name>
<protein>
    <submittedName>
        <fullName evidence="2">Uncharacterized protein</fullName>
    </submittedName>
</protein>
<evidence type="ECO:0000256" key="1">
    <source>
        <dbReference type="SAM" id="MobiDB-lite"/>
    </source>
</evidence>
<feature type="region of interest" description="Disordered" evidence="1">
    <location>
        <begin position="148"/>
        <end position="172"/>
    </location>
</feature>
<comment type="caution">
    <text evidence="2">The sequence shown here is derived from an EMBL/GenBank/DDBJ whole genome shotgun (WGS) entry which is preliminary data.</text>
</comment>